<protein>
    <submittedName>
        <fullName evidence="1">Uncharacterized protein</fullName>
    </submittedName>
</protein>
<dbReference type="Proteomes" id="UP000263094">
    <property type="component" value="Unassembled WGS sequence"/>
</dbReference>
<evidence type="ECO:0000313" key="1">
    <source>
        <dbReference type="EMBL" id="RFU86049.1"/>
    </source>
</evidence>
<sequence>MTDGTGRSGRGRKGAGVGDVVAVPASDGGYHFGVLLGEGAFGTAIGFVRGTFAAADWPPAEGAPEVRRHAVHTDKEAVRSGDWSVVAHDPALAARFPEPEIYHAAGADDDLLDLLADSDAPEVGGSGMGEAADGTTRQLDEAEAREIGLLDGSYEQTVLSEYVPAHLARLGL</sequence>
<dbReference type="OrthoDB" id="3405600at2"/>
<proteinExistence type="predicted"/>
<organism evidence="1 2">
    <name type="scientific">Streptomyces triticagri</name>
    <dbReference type="NCBI Taxonomy" id="2293568"/>
    <lineage>
        <taxon>Bacteria</taxon>
        <taxon>Bacillati</taxon>
        <taxon>Actinomycetota</taxon>
        <taxon>Actinomycetes</taxon>
        <taxon>Kitasatosporales</taxon>
        <taxon>Streptomycetaceae</taxon>
        <taxon>Streptomyces</taxon>
    </lineage>
</organism>
<dbReference type="EMBL" id="QUAK01000076">
    <property type="protein sequence ID" value="RFU86049.1"/>
    <property type="molecule type" value="Genomic_DNA"/>
</dbReference>
<keyword evidence="2" id="KW-1185">Reference proteome</keyword>
<evidence type="ECO:0000313" key="2">
    <source>
        <dbReference type="Proteomes" id="UP000263094"/>
    </source>
</evidence>
<comment type="caution">
    <text evidence="1">The sequence shown here is derived from an EMBL/GenBank/DDBJ whole genome shotgun (WGS) entry which is preliminary data.</text>
</comment>
<gene>
    <name evidence="1" type="ORF">DY218_14170</name>
</gene>
<reference evidence="1 2" key="1">
    <citation type="submission" date="2018-08" db="EMBL/GenBank/DDBJ databases">
        <title>Isolation, diversity and antifungal activity of Actinobacteria from wheat.</title>
        <authorList>
            <person name="Han C."/>
        </authorList>
    </citation>
    <scope>NUCLEOTIDE SEQUENCE [LARGE SCALE GENOMIC DNA]</scope>
    <source>
        <strain evidence="1 2">NEAU-YY421</strain>
    </source>
</reference>
<name>A0A372M5F5_9ACTN</name>
<accession>A0A372M5F5</accession>
<dbReference type="AlphaFoldDB" id="A0A372M5F5"/>
<dbReference type="RefSeq" id="WP_128556360.1">
    <property type="nucleotide sequence ID" value="NZ_QUAK01000076.1"/>
</dbReference>